<evidence type="ECO:0000256" key="2">
    <source>
        <dbReference type="ARBA" id="ARBA00009773"/>
    </source>
</evidence>
<evidence type="ECO:0000256" key="4">
    <source>
        <dbReference type="ARBA" id="ARBA00022475"/>
    </source>
</evidence>
<feature type="transmembrane region" description="Helical" evidence="8">
    <location>
        <begin position="207"/>
        <end position="234"/>
    </location>
</feature>
<feature type="transmembrane region" description="Helical" evidence="8">
    <location>
        <begin position="12"/>
        <end position="30"/>
    </location>
</feature>
<organism evidence="9 10">
    <name type="scientific">Candidatus Curtissbacteria bacterium RBG_13_35_7</name>
    <dbReference type="NCBI Taxonomy" id="1797705"/>
    <lineage>
        <taxon>Bacteria</taxon>
        <taxon>Candidatus Curtissiibacteriota</taxon>
    </lineage>
</organism>
<feature type="transmembrane region" description="Helical" evidence="8">
    <location>
        <begin position="66"/>
        <end position="87"/>
    </location>
</feature>
<proteinExistence type="inferred from homology"/>
<evidence type="ECO:0000256" key="6">
    <source>
        <dbReference type="ARBA" id="ARBA00022989"/>
    </source>
</evidence>
<keyword evidence="4" id="KW-1003">Cell membrane</keyword>
<accession>A0A1F5G137</accession>
<comment type="similarity">
    <text evidence="2">Belongs to the autoinducer-2 exporter (AI-2E) (TC 2.A.86) family.</text>
</comment>
<evidence type="ECO:0000256" key="7">
    <source>
        <dbReference type="ARBA" id="ARBA00023136"/>
    </source>
</evidence>
<feature type="transmembrane region" description="Helical" evidence="8">
    <location>
        <begin position="240"/>
        <end position="272"/>
    </location>
</feature>
<dbReference type="AlphaFoldDB" id="A0A1F5G137"/>
<reference evidence="9 10" key="1">
    <citation type="journal article" date="2016" name="Nat. Commun.">
        <title>Thousands of microbial genomes shed light on interconnected biogeochemical processes in an aquifer system.</title>
        <authorList>
            <person name="Anantharaman K."/>
            <person name="Brown C.T."/>
            <person name="Hug L.A."/>
            <person name="Sharon I."/>
            <person name="Castelle C.J."/>
            <person name="Probst A.J."/>
            <person name="Thomas B.C."/>
            <person name="Singh A."/>
            <person name="Wilkins M.J."/>
            <person name="Karaoz U."/>
            <person name="Brodie E.L."/>
            <person name="Williams K.H."/>
            <person name="Hubbard S.S."/>
            <person name="Banfield J.F."/>
        </authorList>
    </citation>
    <scope>NUCLEOTIDE SEQUENCE [LARGE SCALE GENOMIC DNA]</scope>
</reference>
<keyword evidence="6 8" id="KW-1133">Transmembrane helix</keyword>
<sequence>MTQDNLPTRIEISYKTVIFTVAVLIGLWFLVQVREIIILIFLSIIFLSALLKPVNWLNSRHIPRVFSVLIVYILVIAFIAFAIGIIIPPLVSQTTDFISGLPQILSTINEYLIFHNIPIESFSQVVLSQVEQFTDNIISISKTIISSIFLLITLLVITFYLLMEWRKFTRLFTSPFSGRQEKKIASIIAKVETGLGHWIRGQLTLSLVIGILTFIGLTILGIPFALPLALIAGILEIIPIIGPIVASIPAILVGLTVAPIMGLAVAALFFIIQQLENHFIVPMVMAKAVGLQPPIVIVALLIGAKLAGVGGAFLAVPIIVVARIIIQEILAEDQKLESGLIEG</sequence>
<evidence type="ECO:0008006" key="11">
    <source>
        <dbReference type="Google" id="ProtNLM"/>
    </source>
</evidence>
<dbReference type="PANTHER" id="PTHR21716:SF53">
    <property type="entry name" value="PERMEASE PERM-RELATED"/>
    <property type="match status" value="1"/>
</dbReference>
<comment type="subcellular location">
    <subcellularLocation>
        <location evidence="1">Cell membrane</location>
        <topology evidence="1">Multi-pass membrane protein</topology>
    </subcellularLocation>
</comment>
<dbReference type="GO" id="GO:0005886">
    <property type="term" value="C:plasma membrane"/>
    <property type="evidence" value="ECO:0007669"/>
    <property type="project" value="UniProtKB-SubCell"/>
</dbReference>
<dbReference type="InterPro" id="IPR002549">
    <property type="entry name" value="AI-2E-like"/>
</dbReference>
<feature type="transmembrane region" description="Helical" evidence="8">
    <location>
        <begin position="144"/>
        <end position="163"/>
    </location>
</feature>
<gene>
    <name evidence="9" type="ORF">A2164_04125</name>
</gene>
<feature type="transmembrane region" description="Helical" evidence="8">
    <location>
        <begin position="36"/>
        <end position="54"/>
    </location>
</feature>
<evidence type="ECO:0000313" key="9">
    <source>
        <dbReference type="EMBL" id="OGD85576.1"/>
    </source>
</evidence>
<dbReference type="EMBL" id="MFAT01000064">
    <property type="protein sequence ID" value="OGD85576.1"/>
    <property type="molecule type" value="Genomic_DNA"/>
</dbReference>
<keyword evidence="3" id="KW-0813">Transport</keyword>
<evidence type="ECO:0000256" key="5">
    <source>
        <dbReference type="ARBA" id="ARBA00022692"/>
    </source>
</evidence>
<name>A0A1F5G137_9BACT</name>
<protein>
    <recommendedName>
        <fullName evidence="11">AI-2E family transporter</fullName>
    </recommendedName>
</protein>
<dbReference type="Pfam" id="PF01594">
    <property type="entry name" value="AI-2E_transport"/>
    <property type="match status" value="1"/>
</dbReference>
<dbReference type="PANTHER" id="PTHR21716">
    <property type="entry name" value="TRANSMEMBRANE PROTEIN"/>
    <property type="match status" value="1"/>
</dbReference>
<dbReference type="Proteomes" id="UP000176317">
    <property type="component" value="Unassembled WGS sequence"/>
</dbReference>
<evidence type="ECO:0000256" key="8">
    <source>
        <dbReference type="SAM" id="Phobius"/>
    </source>
</evidence>
<evidence type="ECO:0000256" key="3">
    <source>
        <dbReference type="ARBA" id="ARBA00022448"/>
    </source>
</evidence>
<keyword evidence="5 8" id="KW-0812">Transmembrane</keyword>
<evidence type="ECO:0000256" key="1">
    <source>
        <dbReference type="ARBA" id="ARBA00004651"/>
    </source>
</evidence>
<keyword evidence="7 8" id="KW-0472">Membrane</keyword>
<evidence type="ECO:0000313" key="10">
    <source>
        <dbReference type="Proteomes" id="UP000176317"/>
    </source>
</evidence>
<dbReference type="GO" id="GO:0055085">
    <property type="term" value="P:transmembrane transport"/>
    <property type="evidence" value="ECO:0007669"/>
    <property type="project" value="TreeGrafter"/>
</dbReference>
<comment type="caution">
    <text evidence="9">The sequence shown here is derived from an EMBL/GenBank/DDBJ whole genome shotgun (WGS) entry which is preliminary data.</text>
</comment>